<feature type="active site" description="Proton donor" evidence="8">
    <location>
        <position position="42"/>
    </location>
</feature>
<comment type="catalytic activity">
    <reaction evidence="8 10">
        <text>IMP + L-aspartate + GTP = N(6)-(1,2-dicarboxyethyl)-AMP + GDP + phosphate + 2 H(+)</text>
        <dbReference type="Rhea" id="RHEA:15753"/>
        <dbReference type="ChEBI" id="CHEBI:15378"/>
        <dbReference type="ChEBI" id="CHEBI:29991"/>
        <dbReference type="ChEBI" id="CHEBI:37565"/>
        <dbReference type="ChEBI" id="CHEBI:43474"/>
        <dbReference type="ChEBI" id="CHEBI:57567"/>
        <dbReference type="ChEBI" id="CHEBI:58053"/>
        <dbReference type="ChEBI" id="CHEBI:58189"/>
        <dbReference type="EC" id="6.3.4.4"/>
    </reaction>
</comment>
<dbReference type="InterPro" id="IPR033128">
    <property type="entry name" value="Adenylosuccin_syn_Lys_AS"/>
</dbReference>
<feature type="binding site" description="in other chain" evidence="8">
    <location>
        <position position="225"/>
    </location>
    <ligand>
        <name>IMP</name>
        <dbReference type="ChEBI" id="CHEBI:58053"/>
        <note>ligand shared between dimeric partners</note>
    </ligand>
</feature>
<dbReference type="OrthoDB" id="9807553at2"/>
<keyword evidence="8" id="KW-0963">Cytoplasm</keyword>
<dbReference type="InterPro" id="IPR042109">
    <property type="entry name" value="Adenylosuccinate_synth_dom1"/>
</dbReference>
<feature type="binding site" description="in other chain" evidence="8">
    <location>
        <begin position="39"/>
        <end position="42"/>
    </location>
    <ligand>
        <name>IMP</name>
        <dbReference type="ChEBI" id="CHEBI:58053"/>
        <note>ligand shared between dimeric partners</note>
    </ligand>
</feature>
<reference evidence="13 14" key="1">
    <citation type="submission" date="2019-11" db="EMBL/GenBank/DDBJ databases">
        <authorList>
            <person name="Holert J."/>
        </authorList>
    </citation>
    <scope>NUCLEOTIDE SEQUENCE [LARGE SCALE GENOMIC DNA]</scope>
    <source>
        <strain evidence="11">BC5_2</strain>
        <strain evidence="12">SB11_3</strain>
    </source>
</reference>
<evidence type="ECO:0000313" key="13">
    <source>
        <dbReference type="Proteomes" id="UP000434580"/>
    </source>
</evidence>
<feature type="binding site" evidence="8">
    <location>
        <begin position="332"/>
        <end position="334"/>
    </location>
    <ligand>
        <name>GTP</name>
        <dbReference type="ChEBI" id="CHEBI:37565"/>
    </ligand>
</feature>
<feature type="binding site" evidence="8">
    <location>
        <position position="41"/>
    </location>
    <ligand>
        <name>Mg(2+)</name>
        <dbReference type="ChEBI" id="CHEBI:18420"/>
    </ligand>
</feature>
<feature type="binding site" evidence="8">
    <location>
        <position position="14"/>
    </location>
    <ligand>
        <name>Mg(2+)</name>
        <dbReference type="ChEBI" id="CHEBI:18420"/>
    </ligand>
</feature>
<evidence type="ECO:0000256" key="4">
    <source>
        <dbReference type="ARBA" id="ARBA00022741"/>
    </source>
</evidence>
<dbReference type="GO" id="GO:0000287">
    <property type="term" value="F:magnesium ion binding"/>
    <property type="evidence" value="ECO:0007669"/>
    <property type="project" value="UniProtKB-UniRule"/>
</dbReference>
<dbReference type="Gene3D" id="3.40.440.10">
    <property type="entry name" value="Adenylosuccinate Synthetase, subunit A, domain 1"/>
    <property type="match status" value="1"/>
</dbReference>
<comment type="similarity">
    <text evidence="8 10">Belongs to the adenylosuccinate synthetase family.</text>
</comment>
<evidence type="ECO:0000256" key="10">
    <source>
        <dbReference type="RuleBase" id="RU000520"/>
    </source>
</evidence>
<evidence type="ECO:0000256" key="8">
    <source>
        <dbReference type="HAMAP-Rule" id="MF_00011"/>
    </source>
</evidence>
<dbReference type="CDD" id="cd03108">
    <property type="entry name" value="AdSS"/>
    <property type="match status" value="1"/>
</dbReference>
<dbReference type="SUPFAM" id="SSF52540">
    <property type="entry name" value="P-loop containing nucleoside triphosphate hydrolases"/>
    <property type="match status" value="1"/>
</dbReference>
<dbReference type="NCBIfam" id="TIGR00184">
    <property type="entry name" value="purA"/>
    <property type="match status" value="1"/>
</dbReference>
<feature type="binding site" description="in other chain" evidence="8">
    <location>
        <position position="304"/>
    </location>
    <ligand>
        <name>IMP</name>
        <dbReference type="ChEBI" id="CHEBI:58053"/>
        <note>ligand shared between dimeric partners</note>
    </ligand>
</feature>
<feature type="binding site" description="in other chain" evidence="8">
    <location>
        <begin position="14"/>
        <end position="17"/>
    </location>
    <ligand>
        <name>IMP</name>
        <dbReference type="ChEBI" id="CHEBI:58053"/>
        <note>ligand shared between dimeric partners</note>
    </ligand>
</feature>
<dbReference type="GO" id="GO:0005737">
    <property type="term" value="C:cytoplasm"/>
    <property type="evidence" value="ECO:0007669"/>
    <property type="project" value="UniProtKB-SubCell"/>
</dbReference>
<feature type="active site" description="Proton acceptor" evidence="8">
    <location>
        <position position="14"/>
    </location>
</feature>
<dbReference type="GO" id="GO:0046040">
    <property type="term" value="P:IMP metabolic process"/>
    <property type="evidence" value="ECO:0007669"/>
    <property type="project" value="TreeGrafter"/>
</dbReference>
<sequence>MGKNVVVLGTQWGDEGKGKIVDLLTEQASLVSRYQGGHNAGHTLVIDGEKTVLHLIPSGILREGVTCMIGNGVVLAPDALLKEVAGLEDRGVPVAKRLRISPSCPLILSVHVALDQAREKARGNNKIGTTGRGIGPAYEDKVSRRGLRVGDLLDMDVFAEKLADLLEYHNFMLVNYYQADAVEFDQVLSEVTEMAKKIRPMIADVTEILHNARENDENVLFEGAQGTLLDIDLGTYPFVTSSNTTAGGAATGTGVGPLYLDYVLGITKAYTTRVGSGPFPTELFCETGEHLGTKGHEFGATTGRERRCGWFDAIAVKHAVRINSVSGICLTKLDVLDGLETIKVCTAYELPDGSRIEHADVALFDQVKPIYEELPGWTESTVGAQSIDDLPQTALDYIAFIEGKVGAPVDIISTGPDRVETIIKRNPFE</sequence>
<comment type="subcellular location">
    <subcellularLocation>
        <location evidence="8">Cytoplasm</location>
    </subcellularLocation>
</comment>
<comment type="subunit">
    <text evidence="1 8">Homodimer.</text>
</comment>
<organism evidence="12 14">
    <name type="scientific">BD1-7 clade bacterium</name>
    <dbReference type="NCBI Taxonomy" id="2029982"/>
    <lineage>
        <taxon>Bacteria</taxon>
        <taxon>Pseudomonadati</taxon>
        <taxon>Pseudomonadota</taxon>
        <taxon>Gammaproteobacteria</taxon>
        <taxon>Cellvibrionales</taxon>
        <taxon>Spongiibacteraceae</taxon>
        <taxon>BD1-7 clade</taxon>
    </lineage>
</organism>
<dbReference type="AlphaFoldDB" id="A0A5S9QHA1"/>
<evidence type="ECO:0000256" key="1">
    <source>
        <dbReference type="ARBA" id="ARBA00011738"/>
    </source>
</evidence>
<evidence type="ECO:0000256" key="9">
    <source>
        <dbReference type="PROSITE-ProRule" id="PRU10134"/>
    </source>
</evidence>
<dbReference type="GO" id="GO:0005525">
    <property type="term" value="F:GTP binding"/>
    <property type="evidence" value="ECO:0007669"/>
    <property type="project" value="UniProtKB-UniRule"/>
</dbReference>
<dbReference type="EMBL" id="CACSII010000001">
    <property type="protein sequence ID" value="CAA0082495.1"/>
    <property type="molecule type" value="Genomic_DNA"/>
</dbReference>
<dbReference type="PANTHER" id="PTHR11846:SF0">
    <property type="entry name" value="ADENYLOSUCCINATE SYNTHETASE"/>
    <property type="match status" value="1"/>
</dbReference>
<dbReference type="FunFam" id="3.90.170.10:FF:000001">
    <property type="entry name" value="Adenylosuccinate synthetase"/>
    <property type="match status" value="1"/>
</dbReference>
<dbReference type="Proteomes" id="UP000441399">
    <property type="component" value="Unassembled WGS sequence"/>
</dbReference>
<dbReference type="EMBL" id="CACSIO010000023">
    <property type="protein sequence ID" value="CAA0116989.1"/>
    <property type="molecule type" value="Genomic_DNA"/>
</dbReference>
<feature type="binding site" evidence="8">
    <location>
        <begin position="300"/>
        <end position="306"/>
    </location>
    <ligand>
        <name>substrate</name>
    </ligand>
</feature>
<dbReference type="UniPathway" id="UPA00075">
    <property type="reaction ID" value="UER00335"/>
</dbReference>
<accession>A0A5S9QHA1</accession>
<feature type="binding site" evidence="8">
    <location>
        <position position="144"/>
    </location>
    <ligand>
        <name>IMP</name>
        <dbReference type="ChEBI" id="CHEBI:58053"/>
        <note>ligand shared between dimeric partners</note>
    </ligand>
</feature>
<evidence type="ECO:0000256" key="5">
    <source>
        <dbReference type="ARBA" id="ARBA00022755"/>
    </source>
</evidence>
<feature type="binding site" evidence="8">
    <location>
        <begin position="413"/>
        <end position="415"/>
    </location>
    <ligand>
        <name>GTP</name>
        <dbReference type="ChEBI" id="CHEBI:37565"/>
    </ligand>
</feature>
<feature type="binding site" evidence="8">
    <location>
        <begin position="13"/>
        <end position="19"/>
    </location>
    <ligand>
        <name>GTP</name>
        <dbReference type="ChEBI" id="CHEBI:37565"/>
    </ligand>
</feature>
<dbReference type="FunFam" id="1.10.300.10:FF:000001">
    <property type="entry name" value="Adenylosuccinate synthetase"/>
    <property type="match status" value="1"/>
</dbReference>
<dbReference type="PROSITE" id="PS00513">
    <property type="entry name" value="ADENYLOSUCCIN_SYN_2"/>
    <property type="match status" value="1"/>
</dbReference>
<dbReference type="PANTHER" id="PTHR11846">
    <property type="entry name" value="ADENYLOSUCCINATE SYNTHETASE"/>
    <property type="match status" value="1"/>
</dbReference>
<comment type="cofactor">
    <cofactor evidence="8">
        <name>Mg(2+)</name>
        <dbReference type="ChEBI" id="CHEBI:18420"/>
    </cofactor>
    <text evidence="8">Binds 1 Mg(2+) ion per subunit.</text>
</comment>
<evidence type="ECO:0000313" key="12">
    <source>
        <dbReference type="EMBL" id="CAA0116989.1"/>
    </source>
</evidence>
<evidence type="ECO:0000256" key="6">
    <source>
        <dbReference type="ARBA" id="ARBA00022842"/>
    </source>
</evidence>
<comment type="function">
    <text evidence="8">Plays an important role in the de novo pathway of purine nucleotide biosynthesis. Catalyzes the first committed step in the biosynthesis of AMP from IMP.</text>
</comment>
<dbReference type="EC" id="6.3.4.4" evidence="8 10"/>
<keyword evidence="3 8" id="KW-0479">Metal-binding</keyword>
<feature type="binding site" description="in other chain" evidence="8">
    <location>
        <position position="130"/>
    </location>
    <ligand>
        <name>IMP</name>
        <dbReference type="ChEBI" id="CHEBI:58053"/>
        <note>ligand shared between dimeric partners</note>
    </ligand>
</feature>
<evidence type="ECO:0000256" key="3">
    <source>
        <dbReference type="ARBA" id="ARBA00022723"/>
    </source>
</evidence>
<keyword evidence="2 8" id="KW-0436">Ligase</keyword>
<dbReference type="Gene3D" id="3.90.170.10">
    <property type="entry name" value="Adenylosuccinate Synthetase, subunit A, domain 3"/>
    <property type="match status" value="1"/>
</dbReference>
<feature type="active site" evidence="9">
    <location>
        <position position="141"/>
    </location>
</feature>
<feature type="binding site" evidence="8">
    <location>
        <begin position="41"/>
        <end position="43"/>
    </location>
    <ligand>
        <name>GTP</name>
        <dbReference type="ChEBI" id="CHEBI:37565"/>
    </ligand>
</feature>
<dbReference type="GO" id="GO:0004019">
    <property type="term" value="F:adenylosuccinate synthase activity"/>
    <property type="evidence" value="ECO:0007669"/>
    <property type="project" value="UniProtKB-UniRule"/>
</dbReference>
<feature type="binding site" evidence="8">
    <location>
        <position position="306"/>
    </location>
    <ligand>
        <name>GTP</name>
        <dbReference type="ChEBI" id="CHEBI:37565"/>
    </ligand>
</feature>
<keyword evidence="6 8" id="KW-0460">Magnesium</keyword>
<dbReference type="InterPro" id="IPR001114">
    <property type="entry name" value="Adenylosuccinate_synthetase"/>
</dbReference>
<dbReference type="HAMAP" id="MF_00011">
    <property type="entry name" value="Adenylosucc_synth"/>
    <property type="match status" value="1"/>
</dbReference>
<evidence type="ECO:0000313" key="14">
    <source>
        <dbReference type="Proteomes" id="UP000441399"/>
    </source>
</evidence>
<proteinExistence type="inferred from homology"/>
<keyword evidence="5 8" id="KW-0658">Purine biosynthesis</keyword>
<dbReference type="PROSITE" id="PS01266">
    <property type="entry name" value="ADENYLOSUCCIN_SYN_1"/>
    <property type="match status" value="1"/>
</dbReference>
<evidence type="ECO:0000256" key="7">
    <source>
        <dbReference type="ARBA" id="ARBA00023134"/>
    </source>
</evidence>
<dbReference type="Pfam" id="PF00709">
    <property type="entry name" value="Adenylsucc_synt"/>
    <property type="match status" value="1"/>
</dbReference>
<dbReference type="InterPro" id="IPR042110">
    <property type="entry name" value="Adenylosuccinate_synth_dom2"/>
</dbReference>
<evidence type="ECO:0000313" key="11">
    <source>
        <dbReference type="EMBL" id="CAA0082495.1"/>
    </source>
</evidence>
<feature type="binding site" description="in other chain" evidence="8">
    <location>
        <position position="240"/>
    </location>
    <ligand>
        <name>IMP</name>
        <dbReference type="ChEBI" id="CHEBI:58053"/>
        <note>ligand shared between dimeric partners</note>
    </ligand>
</feature>
<dbReference type="NCBIfam" id="NF002223">
    <property type="entry name" value="PRK01117.1"/>
    <property type="match status" value="1"/>
</dbReference>
<comment type="pathway">
    <text evidence="8 10">Purine metabolism; AMP biosynthesis via de novo pathway; AMP from IMP: step 1/2.</text>
</comment>
<dbReference type="InterPro" id="IPR027417">
    <property type="entry name" value="P-loop_NTPase"/>
</dbReference>
<dbReference type="SMART" id="SM00788">
    <property type="entry name" value="Adenylsucc_synt"/>
    <property type="match status" value="1"/>
</dbReference>
<protein>
    <recommendedName>
        <fullName evidence="8 10">Adenylosuccinate synthetase</fullName>
        <shortName evidence="8">AMPSase</shortName>
        <shortName evidence="8">AdSS</shortName>
        <ecNumber evidence="8 10">6.3.4.4</ecNumber>
    </recommendedName>
    <alternativeName>
        <fullName evidence="8">IMP--aspartate ligase</fullName>
    </alternativeName>
</protein>
<name>A0A5S9QHA1_9GAMM</name>
<gene>
    <name evidence="8 12" type="primary">purA</name>
    <name evidence="11" type="ORF">DPBNPPHM_00467</name>
    <name evidence="12" type="ORF">OPDIPICF_01996</name>
</gene>
<dbReference type="InterPro" id="IPR018220">
    <property type="entry name" value="Adenylosuccin_syn_GTP-bd"/>
</dbReference>
<dbReference type="GO" id="GO:0044208">
    <property type="term" value="P:'de novo' AMP biosynthetic process"/>
    <property type="evidence" value="ECO:0007669"/>
    <property type="project" value="UniProtKB-UniRule"/>
</dbReference>
<dbReference type="Gene3D" id="1.10.300.10">
    <property type="entry name" value="Adenylosuccinate Synthetase, subunit A, domain 2"/>
    <property type="match status" value="1"/>
</dbReference>
<keyword evidence="14" id="KW-1185">Reference proteome</keyword>
<keyword evidence="4 8" id="KW-0547">Nucleotide-binding</keyword>
<dbReference type="Proteomes" id="UP000434580">
    <property type="component" value="Unassembled WGS sequence"/>
</dbReference>
<dbReference type="InterPro" id="IPR042111">
    <property type="entry name" value="Adenylosuccinate_synth_dom3"/>
</dbReference>
<evidence type="ECO:0000256" key="2">
    <source>
        <dbReference type="ARBA" id="ARBA00022598"/>
    </source>
</evidence>
<keyword evidence="7 8" id="KW-0342">GTP-binding</keyword>